<keyword evidence="2" id="KW-1003">Cell membrane</keyword>
<dbReference type="Proteomes" id="UP000264541">
    <property type="component" value="Unassembled WGS sequence"/>
</dbReference>
<dbReference type="CDD" id="cd12912">
    <property type="entry name" value="PDC2_MCP_like"/>
    <property type="match status" value="1"/>
</dbReference>
<evidence type="ECO:0000256" key="1">
    <source>
        <dbReference type="ARBA" id="ARBA00004651"/>
    </source>
</evidence>
<keyword evidence="7 11" id="KW-0472">Membrane</keyword>
<evidence type="ECO:0000256" key="8">
    <source>
        <dbReference type="ARBA" id="ARBA00023224"/>
    </source>
</evidence>
<gene>
    <name evidence="14" type="ORF">D0469_11430</name>
</gene>
<dbReference type="PANTHER" id="PTHR32089">
    <property type="entry name" value="METHYL-ACCEPTING CHEMOTAXIS PROTEIN MCPB"/>
    <property type="match status" value="1"/>
</dbReference>
<dbReference type="CDD" id="cd06225">
    <property type="entry name" value="HAMP"/>
    <property type="match status" value="1"/>
</dbReference>
<dbReference type="RefSeq" id="WP_117326879.1">
    <property type="nucleotide sequence ID" value="NZ_QVTE01000031.1"/>
</dbReference>
<dbReference type="GO" id="GO:0005886">
    <property type="term" value="C:plasma membrane"/>
    <property type="evidence" value="ECO:0007669"/>
    <property type="project" value="UniProtKB-SubCell"/>
</dbReference>
<evidence type="ECO:0000256" key="6">
    <source>
        <dbReference type="ARBA" id="ARBA00022989"/>
    </source>
</evidence>
<proteinExistence type="inferred from homology"/>
<keyword evidence="8 10" id="KW-0807">Transducer</keyword>
<dbReference type="Gene3D" id="1.10.287.950">
    <property type="entry name" value="Methyl-accepting chemotaxis protein"/>
    <property type="match status" value="1"/>
</dbReference>
<keyword evidence="6 11" id="KW-1133">Transmembrane helix</keyword>
<dbReference type="AlphaFoldDB" id="A0A372LN10"/>
<comment type="caution">
    <text evidence="14">The sequence shown here is derived from an EMBL/GenBank/DDBJ whole genome shotgun (WGS) entry which is preliminary data.</text>
</comment>
<sequence>MNGFLKTKIRARLIISFAIILLIPSLTIGLTSYQSSKNTLEEHITLSASETGKLLDGTLDRFIDPEIRNIDYLADNISVSDTDLAESTLHSFFEKHPGISTIYVGGTDGTFVNAPAKKMADDYDPRKRPWYQQAMNQKGEVTVTPPFESKTTGDFVVGIAKVLKDGSGVLASEVKLETIEAITKQVKIGKEGYALILDKDRKAIIHPALKPNEEAVGIWVDKIFETDKGQFDYSYENEANKMVFFTNENTGWKVAGTLSKSEVQDEAMPIFLNTAFVLAIALFIGAVLSYFIISSITKPLRTLVYASEKIGNGDLTETVMIKSHDELGQLGASFNTMAGNLRDLIAKIGMNTDQLAASAEELSANAEETGKATEQIAYTIQEVAEGTDKQMDSVQKSSIQIGELAIEVSRIAENAQHVTTSSAHTSEKATEGEISINQAIDQMNKINVTFGSLSESVKTLGDRSNEINKIIEVISSIAAQINLLALNAAIEAARAGDHGKGFAVVAEEVRKLAEQSSESSQQISALIAGIQEETNKTISSMDNASNEVKQGIGVVNIAGDSFNLIKESVNLVTNQIHQISTSVEKISSITEEVVFSVNDISAVAETAASGTQNVSAATEEQLASMEEISASANALSNIADELQHAIASFRV</sequence>
<evidence type="ECO:0000256" key="11">
    <source>
        <dbReference type="SAM" id="Phobius"/>
    </source>
</evidence>
<evidence type="ECO:0000256" key="7">
    <source>
        <dbReference type="ARBA" id="ARBA00023136"/>
    </source>
</evidence>
<comment type="subcellular location">
    <subcellularLocation>
        <location evidence="1">Cell membrane</location>
        <topology evidence="1">Multi-pass membrane protein</topology>
    </subcellularLocation>
</comment>
<dbReference type="CDD" id="cd18773">
    <property type="entry name" value="PDC1_HK_sensor"/>
    <property type="match status" value="1"/>
</dbReference>
<name>A0A372LN10_9BACI</name>
<dbReference type="CDD" id="cd11386">
    <property type="entry name" value="MCP_signal"/>
    <property type="match status" value="1"/>
</dbReference>
<dbReference type="OrthoDB" id="9760371at2"/>
<dbReference type="GO" id="GO:0006935">
    <property type="term" value="P:chemotaxis"/>
    <property type="evidence" value="ECO:0007669"/>
    <property type="project" value="UniProtKB-KW"/>
</dbReference>
<evidence type="ECO:0000256" key="4">
    <source>
        <dbReference type="ARBA" id="ARBA00022500"/>
    </source>
</evidence>
<keyword evidence="15" id="KW-1185">Reference proteome</keyword>
<evidence type="ECO:0000259" key="12">
    <source>
        <dbReference type="PROSITE" id="PS50111"/>
    </source>
</evidence>
<evidence type="ECO:0000256" key="9">
    <source>
        <dbReference type="ARBA" id="ARBA00029447"/>
    </source>
</evidence>
<reference evidence="14 15" key="1">
    <citation type="submission" date="2018-08" db="EMBL/GenBank/DDBJ databases">
        <title>Bacillus chawlae sp. nov., Bacillus glennii sp. nov., and Bacillus saganii sp. nov. Isolated from the Vehicle Assembly Building at Kennedy Space Center where the Viking Spacecraft were Assembled.</title>
        <authorList>
            <person name="Seuylemezian A."/>
            <person name="Vaishampayan P."/>
        </authorList>
    </citation>
    <scope>NUCLEOTIDE SEQUENCE [LARGE SCALE GENOMIC DNA]</scope>
    <source>
        <strain evidence="14 15">V47-23a</strain>
    </source>
</reference>
<organism evidence="14 15">
    <name type="scientific">Peribacillus saganii</name>
    <dbReference type="NCBI Taxonomy" id="2303992"/>
    <lineage>
        <taxon>Bacteria</taxon>
        <taxon>Bacillati</taxon>
        <taxon>Bacillota</taxon>
        <taxon>Bacilli</taxon>
        <taxon>Bacillales</taxon>
        <taxon>Bacillaceae</taxon>
        <taxon>Peribacillus</taxon>
    </lineage>
</organism>
<dbReference type="SUPFAM" id="SSF103190">
    <property type="entry name" value="Sensory domain-like"/>
    <property type="match status" value="1"/>
</dbReference>
<keyword evidence="5 11" id="KW-0812">Transmembrane</keyword>
<evidence type="ECO:0000259" key="13">
    <source>
        <dbReference type="PROSITE" id="PS50885"/>
    </source>
</evidence>
<feature type="domain" description="Methyl-accepting transducer" evidence="12">
    <location>
        <begin position="365"/>
        <end position="601"/>
    </location>
</feature>
<dbReference type="InterPro" id="IPR029151">
    <property type="entry name" value="Sensor-like_sf"/>
</dbReference>
<evidence type="ECO:0000313" key="15">
    <source>
        <dbReference type="Proteomes" id="UP000264541"/>
    </source>
</evidence>
<evidence type="ECO:0000256" key="3">
    <source>
        <dbReference type="ARBA" id="ARBA00022481"/>
    </source>
</evidence>
<dbReference type="InterPro" id="IPR033479">
    <property type="entry name" value="dCache_1"/>
</dbReference>
<dbReference type="Pfam" id="PF00672">
    <property type="entry name" value="HAMP"/>
    <property type="match status" value="1"/>
</dbReference>
<keyword evidence="3" id="KW-0488">Methylation</keyword>
<dbReference type="PROSITE" id="PS50111">
    <property type="entry name" value="CHEMOTAXIS_TRANSDUC_2"/>
    <property type="match status" value="1"/>
</dbReference>
<dbReference type="GO" id="GO:0007165">
    <property type="term" value="P:signal transduction"/>
    <property type="evidence" value="ECO:0007669"/>
    <property type="project" value="UniProtKB-KW"/>
</dbReference>
<protein>
    <submittedName>
        <fullName evidence="14">HAMP domain-containing protein</fullName>
    </submittedName>
</protein>
<dbReference type="PROSITE" id="PS50885">
    <property type="entry name" value="HAMP"/>
    <property type="match status" value="1"/>
</dbReference>
<dbReference type="SMART" id="SM00283">
    <property type="entry name" value="MA"/>
    <property type="match status" value="1"/>
</dbReference>
<evidence type="ECO:0000256" key="5">
    <source>
        <dbReference type="ARBA" id="ARBA00022692"/>
    </source>
</evidence>
<dbReference type="InterPro" id="IPR003660">
    <property type="entry name" value="HAMP_dom"/>
</dbReference>
<dbReference type="PANTHER" id="PTHR32089:SF114">
    <property type="entry name" value="METHYL-ACCEPTING CHEMOTAXIS PROTEIN MCPB"/>
    <property type="match status" value="1"/>
</dbReference>
<evidence type="ECO:0000256" key="10">
    <source>
        <dbReference type="PROSITE-ProRule" id="PRU00284"/>
    </source>
</evidence>
<dbReference type="Pfam" id="PF02743">
    <property type="entry name" value="dCache_1"/>
    <property type="match status" value="1"/>
</dbReference>
<dbReference type="Pfam" id="PF00015">
    <property type="entry name" value="MCPsignal"/>
    <property type="match status" value="1"/>
</dbReference>
<keyword evidence="4" id="KW-0145">Chemotaxis</keyword>
<feature type="transmembrane region" description="Helical" evidence="11">
    <location>
        <begin position="270"/>
        <end position="293"/>
    </location>
</feature>
<evidence type="ECO:0000313" key="14">
    <source>
        <dbReference type="EMBL" id="RFU68739.1"/>
    </source>
</evidence>
<feature type="domain" description="HAMP" evidence="13">
    <location>
        <begin position="294"/>
        <end position="346"/>
    </location>
</feature>
<dbReference type="SMART" id="SM00304">
    <property type="entry name" value="HAMP"/>
    <property type="match status" value="1"/>
</dbReference>
<dbReference type="EMBL" id="QVTE01000031">
    <property type="protein sequence ID" value="RFU68739.1"/>
    <property type="molecule type" value="Genomic_DNA"/>
</dbReference>
<dbReference type="SUPFAM" id="SSF58104">
    <property type="entry name" value="Methyl-accepting chemotaxis protein (MCP) signaling domain"/>
    <property type="match status" value="1"/>
</dbReference>
<evidence type="ECO:0000256" key="2">
    <source>
        <dbReference type="ARBA" id="ARBA00022475"/>
    </source>
</evidence>
<accession>A0A372LN10</accession>
<dbReference type="Gene3D" id="3.30.450.20">
    <property type="entry name" value="PAS domain"/>
    <property type="match status" value="2"/>
</dbReference>
<dbReference type="InterPro" id="IPR004089">
    <property type="entry name" value="MCPsignal_dom"/>
</dbReference>
<comment type="similarity">
    <text evidence="9">Belongs to the methyl-accepting chemotaxis (MCP) protein family.</text>
</comment>